<dbReference type="STRING" id="1918946.VPAL9027_00512"/>
<evidence type="ECO:0000313" key="1">
    <source>
        <dbReference type="EMBL" id="SJL82582.1"/>
    </source>
</evidence>
<reference evidence="1 2" key="1">
    <citation type="submission" date="2017-02" db="EMBL/GenBank/DDBJ databases">
        <authorList>
            <person name="Peterson S.W."/>
        </authorList>
    </citation>
    <scope>NUCLEOTIDE SEQUENCE [LARGE SCALE GENOMIC DNA]</scope>
    <source>
        <strain evidence="1 2">CECT 9027</strain>
    </source>
</reference>
<dbReference type="AlphaFoldDB" id="A0A1R4B0Y9"/>
<dbReference type="EMBL" id="FUFT01000002">
    <property type="protein sequence ID" value="SJL82582.1"/>
    <property type="molecule type" value="Genomic_DNA"/>
</dbReference>
<organism evidence="1 2">
    <name type="scientific">Vibrio palustris</name>
    <dbReference type="NCBI Taxonomy" id="1918946"/>
    <lineage>
        <taxon>Bacteria</taxon>
        <taxon>Pseudomonadati</taxon>
        <taxon>Pseudomonadota</taxon>
        <taxon>Gammaproteobacteria</taxon>
        <taxon>Vibrionales</taxon>
        <taxon>Vibrionaceae</taxon>
        <taxon>Vibrio</taxon>
    </lineage>
</organism>
<sequence length="42" mass="5058">MRIIKKILFLHKKFDATAITLMFIMKVFSASHIDIYHSKTRY</sequence>
<proteinExistence type="predicted"/>
<name>A0A1R4B0Y9_9VIBR</name>
<protein>
    <submittedName>
        <fullName evidence="1">Uncharacterized protein</fullName>
    </submittedName>
</protein>
<evidence type="ECO:0000313" key="2">
    <source>
        <dbReference type="Proteomes" id="UP000189475"/>
    </source>
</evidence>
<dbReference type="Proteomes" id="UP000189475">
    <property type="component" value="Unassembled WGS sequence"/>
</dbReference>
<keyword evidence="2" id="KW-1185">Reference proteome</keyword>
<accession>A0A1R4B0Y9</accession>
<gene>
    <name evidence="1" type="ORF">VPAL9027_00512</name>
</gene>